<reference evidence="2 3" key="1">
    <citation type="submission" date="2019-06" db="EMBL/GenBank/DDBJ databases">
        <title>Draft genome sequence of the filamentous fungus Phialemoniopsis curvata isolated from diesel fuel.</title>
        <authorList>
            <person name="Varaljay V.A."/>
            <person name="Lyon W.J."/>
            <person name="Crouch A.L."/>
            <person name="Drake C.E."/>
            <person name="Hollomon J.M."/>
            <person name="Nadeau L.J."/>
            <person name="Nunn H.S."/>
            <person name="Stevenson B.S."/>
            <person name="Bojanowski C.L."/>
            <person name="Crookes-Goodson W.J."/>
        </authorList>
    </citation>
    <scope>NUCLEOTIDE SEQUENCE [LARGE SCALE GENOMIC DNA]</scope>
    <source>
        <strain evidence="2 3">D216</strain>
    </source>
</reference>
<dbReference type="Proteomes" id="UP000319257">
    <property type="component" value="Unassembled WGS sequence"/>
</dbReference>
<proteinExistence type="predicted"/>
<dbReference type="AlphaFoldDB" id="A0A507B3D7"/>
<feature type="region of interest" description="Disordered" evidence="1">
    <location>
        <begin position="104"/>
        <end position="135"/>
    </location>
</feature>
<evidence type="ECO:0000313" key="2">
    <source>
        <dbReference type="EMBL" id="TPX13576.1"/>
    </source>
</evidence>
<evidence type="ECO:0000256" key="1">
    <source>
        <dbReference type="SAM" id="MobiDB-lite"/>
    </source>
</evidence>
<dbReference type="GeneID" id="41973494"/>
<gene>
    <name evidence="2" type="ORF">E0L32_006047</name>
</gene>
<sequence>MNEQAQRHNRKRITLACNGCRAKRTKVTNSIGKHTGLSFASNMKILPSATASNRSVVPANIVEKRTPLNINNRRPSNAYILALEARVASLEKRLAAYSDVSQSLSGESEPLHGEDDATIIPGKEPASVEGDSSGEDEVDDLADALGCFTLGDYGELRFFGASSNFSIIQNHSLKVTSSMDARKRGLDAACQIPTYFEPSAELRDHLLSIFWRWQNSWQYIDSAASRAKWRHAALEYLHQGPVRDERDLGLGEPIPPGYSLSSNAVEDRRMGIRPGSRDCLSPRQIPDEAPALEATAAEMFDEAFNFWSFDQNGMDTAFNLFNYDQDV</sequence>
<dbReference type="STRING" id="1093900.A0A507B3D7"/>
<evidence type="ECO:0000313" key="3">
    <source>
        <dbReference type="Proteomes" id="UP000319257"/>
    </source>
</evidence>
<dbReference type="RefSeq" id="XP_030995287.1">
    <property type="nucleotide sequence ID" value="XM_031140637.1"/>
</dbReference>
<dbReference type="EMBL" id="SKBQ01000033">
    <property type="protein sequence ID" value="TPX13576.1"/>
    <property type="molecule type" value="Genomic_DNA"/>
</dbReference>
<name>A0A507B3D7_9PEZI</name>
<keyword evidence="3" id="KW-1185">Reference proteome</keyword>
<comment type="caution">
    <text evidence="2">The sequence shown here is derived from an EMBL/GenBank/DDBJ whole genome shotgun (WGS) entry which is preliminary data.</text>
</comment>
<organism evidence="2 3">
    <name type="scientific">Thyridium curvatum</name>
    <dbReference type="NCBI Taxonomy" id="1093900"/>
    <lineage>
        <taxon>Eukaryota</taxon>
        <taxon>Fungi</taxon>
        <taxon>Dikarya</taxon>
        <taxon>Ascomycota</taxon>
        <taxon>Pezizomycotina</taxon>
        <taxon>Sordariomycetes</taxon>
        <taxon>Sordariomycetidae</taxon>
        <taxon>Thyridiales</taxon>
        <taxon>Thyridiaceae</taxon>
        <taxon>Thyridium</taxon>
    </lineage>
</organism>
<dbReference type="OrthoDB" id="2154091at2759"/>
<protein>
    <submittedName>
        <fullName evidence="2">Uncharacterized protein</fullName>
    </submittedName>
</protein>
<accession>A0A507B3D7</accession>
<dbReference type="InParanoid" id="A0A507B3D7"/>